<gene>
    <name evidence="6" type="primary">mge1</name>
    <name evidence="6" type="ORF">LTR25_008565</name>
</gene>
<dbReference type="GO" id="GO:0000774">
    <property type="term" value="F:adenyl-nucleotide exchange factor activity"/>
    <property type="evidence" value="ECO:0007669"/>
    <property type="project" value="InterPro"/>
</dbReference>
<dbReference type="PANTHER" id="PTHR21237:SF23">
    <property type="entry name" value="GRPE PROTEIN HOMOLOG, MITOCHONDRIAL"/>
    <property type="match status" value="1"/>
</dbReference>
<keyword evidence="7" id="KW-1185">Reference proteome</keyword>
<evidence type="ECO:0000256" key="4">
    <source>
        <dbReference type="RuleBase" id="RU004478"/>
    </source>
</evidence>
<proteinExistence type="inferred from homology"/>
<dbReference type="PRINTS" id="PR00773">
    <property type="entry name" value="GRPEPROTEIN"/>
</dbReference>
<feature type="compositionally biased region" description="Low complexity" evidence="5">
    <location>
        <begin position="36"/>
        <end position="48"/>
    </location>
</feature>
<dbReference type="InterPro" id="IPR009012">
    <property type="entry name" value="GrpE_head"/>
</dbReference>
<dbReference type="PANTHER" id="PTHR21237">
    <property type="entry name" value="GRPE PROTEIN"/>
    <property type="match status" value="1"/>
</dbReference>
<dbReference type="GO" id="GO:0042803">
    <property type="term" value="F:protein homodimerization activity"/>
    <property type="evidence" value="ECO:0007669"/>
    <property type="project" value="InterPro"/>
</dbReference>
<dbReference type="GO" id="GO:0051082">
    <property type="term" value="F:unfolded protein binding"/>
    <property type="evidence" value="ECO:0007669"/>
    <property type="project" value="TreeGrafter"/>
</dbReference>
<dbReference type="GO" id="GO:0051087">
    <property type="term" value="F:protein-folding chaperone binding"/>
    <property type="evidence" value="ECO:0007669"/>
    <property type="project" value="InterPro"/>
</dbReference>
<dbReference type="GO" id="GO:0006457">
    <property type="term" value="P:protein folding"/>
    <property type="evidence" value="ECO:0007669"/>
    <property type="project" value="InterPro"/>
</dbReference>
<feature type="region of interest" description="Disordered" evidence="5">
    <location>
        <begin position="157"/>
        <end position="177"/>
    </location>
</feature>
<dbReference type="Gene3D" id="3.90.20.20">
    <property type="match status" value="1"/>
</dbReference>
<dbReference type="Gene3D" id="2.30.22.10">
    <property type="entry name" value="Head domain of nucleotide exchange factor GrpE"/>
    <property type="match status" value="1"/>
</dbReference>
<organism evidence="6 7">
    <name type="scientific">Vermiconidia calcicola</name>
    <dbReference type="NCBI Taxonomy" id="1690605"/>
    <lineage>
        <taxon>Eukaryota</taxon>
        <taxon>Fungi</taxon>
        <taxon>Dikarya</taxon>
        <taxon>Ascomycota</taxon>
        <taxon>Pezizomycotina</taxon>
        <taxon>Dothideomycetes</taxon>
        <taxon>Dothideomycetidae</taxon>
        <taxon>Mycosphaerellales</taxon>
        <taxon>Extremaceae</taxon>
        <taxon>Vermiconidia</taxon>
    </lineage>
</organism>
<dbReference type="HAMAP" id="MF_01151">
    <property type="entry name" value="GrpE"/>
    <property type="match status" value="1"/>
</dbReference>
<dbReference type="Proteomes" id="UP001345827">
    <property type="component" value="Unassembled WGS sequence"/>
</dbReference>
<evidence type="ECO:0000256" key="1">
    <source>
        <dbReference type="ARBA" id="ARBA00009054"/>
    </source>
</evidence>
<evidence type="ECO:0000256" key="2">
    <source>
        <dbReference type="ARBA" id="ARBA00014521"/>
    </source>
</evidence>
<dbReference type="SUPFAM" id="SSF51064">
    <property type="entry name" value="Head domain of nucleotide exchange factor GrpE"/>
    <property type="match status" value="1"/>
</dbReference>
<dbReference type="GO" id="GO:0001405">
    <property type="term" value="C:PAM complex, Tim23 associated import motor"/>
    <property type="evidence" value="ECO:0007669"/>
    <property type="project" value="TreeGrafter"/>
</dbReference>
<dbReference type="InterPro" id="IPR013805">
    <property type="entry name" value="GrpE_CC"/>
</dbReference>
<dbReference type="EMBL" id="JAXLQG010000017">
    <property type="protein sequence ID" value="KAK5531456.1"/>
    <property type="molecule type" value="Genomic_DNA"/>
</dbReference>
<comment type="caution">
    <text evidence="6">The sequence shown here is derived from an EMBL/GenBank/DDBJ whole genome shotgun (WGS) entry which is preliminary data.</text>
</comment>
<sequence length="267" mass="29629">MFRRQVLRQSRAISESLAASPQLRRRSPFSSATFISPRSSVPASYSSRLGRRWQSTEADKVANGGETIAPETEQTKTPETREDPTKQELEKAKKEIVDLKDKYLRSVADYRNLQERTKRETESARQFALQRFATDLLDSIDNLDRALTAVPKEVLGNATTSNTSSSDPNAAAASESTSDANKHLIDLHGGLMMTEGILMSTLKKHGIERFDPLEGEGRKFDPNTDEATFFAKVDGKQDGEVFFTQSKGYKLNGRVLRAAKVGVVKNA</sequence>
<protein>
    <recommendedName>
        <fullName evidence="2">GrpE protein homolog, mitochondrial</fullName>
    </recommendedName>
</protein>
<evidence type="ECO:0000313" key="7">
    <source>
        <dbReference type="Proteomes" id="UP001345827"/>
    </source>
</evidence>
<reference evidence="6 7" key="1">
    <citation type="submission" date="2023-06" db="EMBL/GenBank/DDBJ databases">
        <title>Black Yeasts Isolated from many extreme environments.</title>
        <authorList>
            <person name="Coleine C."/>
            <person name="Stajich J.E."/>
            <person name="Selbmann L."/>
        </authorList>
    </citation>
    <scope>NUCLEOTIDE SEQUENCE [LARGE SCALE GENOMIC DNA]</scope>
    <source>
        <strain evidence="6 7">CCFEE 5887</strain>
    </source>
</reference>
<dbReference type="InterPro" id="IPR000740">
    <property type="entry name" value="GrpE"/>
</dbReference>
<feature type="compositionally biased region" description="Basic and acidic residues" evidence="5">
    <location>
        <begin position="73"/>
        <end position="87"/>
    </location>
</feature>
<evidence type="ECO:0000256" key="3">
    <source>
        <dbReference type="ARBA" id="ARBA00023186"/>
    </source>
</evidence>
<dbReference type="CDD" id="cd00446">
    <property type="entry name" value="GrpE"/>
    <property type="match status" value="1"/>
</dbReference>
<keyword evidence="3" id="KW-0143">Chaperone</keyword>
<dbReference type="Pfam" id="PF01025">
    <property type="entry name" value="GrpE"/>
    <property type="match status" value="1"/>
</dbReference>
<feature type="region of interest" description="Disordered" evidence="5">
    <location>
        <begin position="27"/>
        <end position="87"/>
    </location>
</feature>
<evidence type="ECO:0000313" key="6">
    <source>
        <dbReference type="EMBL" id="KAK5531456.1"/>
    </source>
</evidence>
<dbReference type="GO" id="GO:0030150">
    <property type="term" value="P:protein import into mitochondrial matrix"/>
    <property type="evidence" value="ECO:0007669"/>
    <property type="project" value="TreeGrafter"/>
</dbReference>
<evidence type="ECO:0000256" key="5">
    <source>
        <dbReference type="SAM" id="MobiDB-lite"/>
    </source>
</evidence>
<dbReference type="SUPFAM" id="SSF58014">
    <property type="entry name" value="Coiled-coil domain of nucleotide exchange factor GrpE"/>
    <property type="match status" value="1"/>
</dbReference>
<dbReference type="AlphaFoldDB" id="A0AAV9PZV6"/>
<accession>A0AAV9PZV6</accession>
<comment type="similarity">
    <text evidence="1 4">Belongs to the GrpE family.</text>
</comment>
<name>A0AAV9PZV6_9PEZI</name>